<dbReference type="Gene3D" id="3.40.390.10">
    <property type="entry name" value="Collagenase (Catalytic Domain)"/>
    <property type="match status" value="1"/>
</dbReference>
<name>A0ABT9GL33_9GAMM</name>
<keyword evidence="2" id="KW-1185">Reference proteome</keyword>
<dbReference type="Proteomes" id="UP001236258">
    <property type="component" value="Unassembled WGS sequence"/>
</dbReference>
<gene>
    <name evidence="1" type="ORF">Q3O59_01345</name>
</gene>
<evidence type="ECO:0000313" key="1">
    <source>
        <dbReference type="EMBL" id="MDP4527674.1"/>
    </source>
</evidence>
<reference evidence="1 2" key="1">
    <citation type="submission" date="2023-08" db="EMBL/GenBank/DDBJ databases">
        <authorList>
            <person name="Joshi A."/>
            <person name="Thite S."/>
        </authorList>
    </citation>
    <scope>NUCLEOTIDE SEQUENCE [LARGE SCALE GENOMIC DNA]</scope>
    <source>
        <strain evidence="1 2">1E1</strain>
    </source>
</reference>
<dbReference type="SUPFAM" id="SSF55486">
    <property type="entry name" value="Metalloproteases ('zincins'), catalytic domain"/>
    <property type="match status" value="1"/>
</dbReference>
<dbReference type="PANTHER" id="PTHR30164:SF2">
    <property type="entry name" value="PROTEIN MTFA"/>
    <property type="match status" value="1"/>
</dbReference>
<dbReference type="Gene3D" id="1.10.472.150">
    <property type="entry name" value="Glucose-regulated metallo-peptidase M90, N-terminal domain"/>
    <property type="match status" value="1"/>
</dbReference>
<dbReference type="CDD" id="cd20169">
    <property type="entry name" value="Peptidase_M90_mtfA"/>
    <property type="match status" value="1"/>
</dbReference>
<protein>
    <submittedName>
        <fullName evidence="1">Zinc-dependent peptidase</fullName>
    </submittedName>
</protein>
<dbReference type="PANTHER" id="PTHR30164">
    <property type="entry name" value="MTFA PEPTIDASE"/>
    <property type="match status" value="1"/>
</dbReference>
<proteinExistence type="predicted"/>
<dbReference type="EMBL" id="JAUZVY010000001">
    <property type="protein sequence ID" value="MDP4527674.1"/>
    <property type="molecule type" value="Genomic_DNA"/>
</dbReference>
<dbReference type="InterPro" id="IPR010384">
    <property type="entry name" value="MtfA_fam"/>
</dbReference>
<dbReference type="Pfam" id="PF06167">
    <property type="entry name" value="Peptidase_M90"/>
    <property type="match status" value="1"/>
</dbReference>
<organism evidence="1 2">
    <name type="scientific">Alkalimonas delamerensis</name>
    <dbReference type="NCBI Taxonomy" id="265981"/>
    <lineage>
        <taxon>Bacteria</taxon>
        <taxon>Pseudomonadati</taxon>
        <taxon>Pseudomonadota</taxon>
        <taxon>Gammaproteobacteria</taxon>
        <taxon>Alkalimonas</taxon>
    </lineage>
</organism>
<sequence>MAMVLLAALTLLILVALLGQPYWRQWQRQRILKQPFPKAWRQILKRRLPYFRTLPTDLQLRLKKLIQLFVAEKDFVGCAGLEMNDDIRVTIAAQACLLLLGRDQGIYPGLRQVLVYPAAFVVPNRQTDAAGVMHEGAGVLLGESWGQGQVILSWQDSLHGAADPFDGHNVVIHEFAHQLDQQKGYANGAPVLGPDGSAKRWSQVFLQAFQRLQQQLSHGQASVFDPYAATNPAEFFAVASEVFFEQPLALQQQEPALYQQMQLFYRLNPALWQ</sequence>
<accession>A0ABT9GL33</accession>
<dbReference type="RefSeq" id="WP_305943891.1">
    <property type="nucleotide sequence ID" value="NZ_JAUZVY010000001.1"/>
</dbReference>
<evidence type="ECO:0000313" key="2">
    <source>
        <dbReference type="Proteomes" id="UP001236258"/>
    </source>
</evidence>
<dbReference type="InterPro" id="IPR042252">
    <property type="entry name" value="MtfA_N"/>
</dbReference>
<comment type="caution">
    <text evidence="1">The sequence shown here is derived from an EMBL/GenBank/DDBJ whole genome shotgun (WGS) entry which is preliminary data.</text>
</comment>
<dbReference type="InterPro" id="IPR024079">
    <property type="entry name" value="MetalloPept_cat_dom_sf"/>
</dbReference>